<proteinExistence type="predicted"/>
<dbReference type="Proteomes" id="UP000515153">
    <property type="component" value="Chromosome VI"/>
</dbReference>
<gene>
    <name evidence="2" type="ORF">PgNI_11416</name>
</gene>
<organism evidence="1 2">
    <name type="scientific">Pyricularia grisea</name>
    <name type="common">Crabgrass-specific blast fungus</name>
    <name type="synonym">Magnaporthe grisea</name>
    <dbReference type="NCBI Taxonomy" id="148305"/>
    <lineage>
        <taxon>Eukaryota</taxon>
        <taxon>Fungi</taxon>
        <taxon>Dikarya</taxon>
        <taxon>Ascomycota</taxon>
        <taxon>Pezizomycotina</taxon>
        <taxon>Sordariomycetes</taxon>
        <taxon>Sordariomycetidae</taxon>
        <taxon>Magnaporthales</taxon>
        <taxon>Pyriculariaceae</taxon>
        <taxon>Pyricularia</taxon>
    </lineage>
</organism>
<sequence>MNYVPASKLFFTGDKNLAAIPGEGIVFTTDITQTLFAREALGEGVNCIGEGDLTATKLGLAGNLGP</sequence>
<dbReference type="GeneID" id="41966288"/>
<keyword evidence="1" id="KW-1185">Reference proteome</keyword>
<evidence type="ECO:0000313" key="1">
    <source>
        <dbReference type="Proteomes" id="UP000515153"/>
    </source>
</evidence>
<reference evidence="2" key="2">
    <citation type="submission" date="2019-10" db="EMBL/GenBank/DDBJ databases">
        <authorList>
            <consortium name="NCBI Genome Project"/>
        </authorList>
    </citation>
    <scope>NUCLEOTIDE SEQUENCE</scope>
    <source>
        <strain evidence="2">NI907</strain>
    </source>
</reference>
<dbReference type="KEGG" id="pgri:PgNI_11416"/>
<name>A0A6P8AQ72_PYRGI</name>
<dbReference type="RefSeq" id="XP_030977035.1">
    <property type="nucleotide sequence ID" value="XM_031131383.1"/>
</dbReference>
<reference evidence="2" key="3">
    <citation type="submission" date="2025-08" db="UniProtKB">
        <authorList>
            <consortium name="RefSeq"/>
        </authorList>
    </citation>
    <scope>IDENTIFICATION</scope>
    <source>
        <strain evidence="2">NI907</strain>
    </source>
</reference>
<accession>A0A6P8AQ72</accession>
<dbReference type="AlphaFoldDB" id="A0A6P8AQ72"/>
<reference evidence="1 2" key="1">
    <citation type="journal article" date="2019" name="Mol. Biol. Evol.">
        <title>Blast fungal genomes show frequent chromosomal changes, gene gains and losses, and effector gene turnover.</title>
        <authorList>
            <person name="Gomez Luciano L.B."/>
            <person name="Jason Tsai I."/>
            <person name="Chuma I."/>
            <person name="Tosa Y."/>
            <person name="Chen Y.H."/>
            <person name="Li J.Y."/>
            <person name="Li M.Y."/>
            <person name="Jade Lu M.Y."/>
            <person name="Nakayashiki H."/>
            <person name="Li W.H."/>
        </authorList>
    </citation>
    <scope>NUCLEOTIDE SEQUENCE [LARGE SCALE GENOMIC DNA]</scope>
    <source>
        <strain evidence="1 2">NI907</strain>
    </source>
</reference>
<protein>
    <submittedName>
        <fullName evidence="2">Uncharacterized protein</fullName>
    </submittedName>
</protein>
<evidence type="ECO:0000313" key="2">
    <source>
        <dbReference type="RefSeq" id="XP_030977035.1"/>
    </source>
</evidence>